<evidence type="ECO:0000313" key="1">
    <source>
        <dbReference type="EMBL" id="CAG8653503.1"/>
    </source>
</evidence>
<dbReference type="EMBL" id="CAJVQB010005119">
    <property type="protein sequence ID" value="CAG8653503.1"/>
    <property type="molecule type" value="Genomic_DNA"/>
</dbReference>
<dbReference type="PANTHER" id="PTHR34825">
    <property type="entry name" value="CONSERVED PROTEIN, WITH A WEAK D-GALACTARATE DEHYDRATASE/ALTRONATE HYDROLASE DOMAIN"/>
    <property type="match status" value="1"/>
</dbReference>
<name>A0ABN7UQX7_GIGMA</name>
<reference evidence="1 2" key="1">
    <citation type="submission" date="2021-06" db="EMBL/GenBank/DDBJ databases">
        <authorList>
            <person name="Kallberg Y."/>
            <person name="Tangrot J."/>
            <person name="Rosling A."/>
        </authorList>
    </citation>
    <scope>NUCLEOTIDE SEQUENCE [LARGE SCALE GENOMIC DNA]</scope>
    <source>
        <strain evidence="1 2">120-4 pot B 10/14</strain>
    </source>
</reference>
<dbReference type="Proteomes" id="UP000789901">
    <property type="component" value="Unassembled WGS sequence"/>
</dbReference>
<comment type="caution">
    <text evidence="1">The sequence shown here is derived from an EMBL/GenBank/DDBJ whole genome shotgun (WGS) entry which is preliminary data.</text>
</comment>
<dbReference type="PANTHER" id="PTHR34825:SF2">
    <property type="entry name" value="AAA-ATPASE-LIKE DOMAIN-CONTAINING PROTEIN"/>
    <property type="match status" value="1"/>
</dbReference>
<proteinExistence type="predicted"/>
<accession>A0ABN7UQX7</accession>
<protein>
    <submittedName>
        <fullName evidence="1">12982_t:CDS:1</fullName>
    </submittedName>
</protein>
<keyword evidence="2" id="KW-1185">Reference proteome</keyword>
<gene>
    <name evidence="1" type="ORF">GMARGA_LOCUS9481</name>
</gene>
<organism evidence="1 2">
    <name type="scientific">Gigaspora margarita</name>
    <dbReference type="NCBI Taxonomy" id="4874"/>
    <lineage>
        <taxon>Eukaryota</taxon>
        <taxon>Fungi</taxon>
        <taxon>Fungi incertae sedis</taxon>
        <taxon>Mucoromycota</taxon>
        <taxon>Glomeromycotina</taxon>
        <taxon>Glomeromycetes</taxon>
        <taxon>Diversisporales</taxon>
        <taxon>Gigasporaceae</taxon>
        <taxon>Gigaspora</taxon>
    </lineage>
</organism>
<sequence length="376" mass="43804">MLCQYYDIKNADKFSLLFGPLHIGQHPTNSQNKYLVLKFDLSFIDFHSYKIMNKKLGHPDIDKLIVEQASISLQNILSAVDKRSQKLFIGIDEYDMPESNDVDIVEQFFNTNFFAVLKGGCTGPIDKLYVTGVALAFQRPQFYRICRFTEEKIYSIVTCYFDADIKTINDVMDQFRLLYFGNNFVNARSNVKTLFVYNIYLIFYYLKERRSRGFVFKTSEPAAVNSTKILTCIADQSPVSINDLFKLLTNEIVFTKLQSNFNYSDFLKTGGQNIEYYQRLTWSFLYYFRILTCDYAGRLIIPNQVTRTENRSIMSLRTANEAVIQVTFEALLPTSLRAFELRLIVNRTKKNGDGHFGFVDLFVLELEIGQWYQMSY</sequence>
<evidence type="ECO:0000313" key="2">
    <source>
        <dbReference type="Proteomes" id="UP000789901"/>
    </source>
</evidence>